<protein>
    <submittedName>
        <fullName evidence="1">Uncharacterized protein</fullName>
    </submittedName>
</protein>
<keyword evidence="2" id="KW-1185">Reference proteome</keyword>
<comment type="caution">
    <text evidence="1">The sequence shown here is derived from an EMBL/GenBank/DDBJ whole genome shotgun (WGS) entry which is preliminary data.</text>
</comment>
<dbReference type="AlphaFoldDB" id="V6SPV4"/>
<dbReference type="STRING" id="1341181.FLJC2902T_15890"/>
<name>V6SPV4_9FLAO</name>
<reference evidence="1 2" key="1">
    <citation type="submission" date="2013-08" db="EMBL/GenBank/DDBJ databases">
        <title>Flavobacterium limnosediminis JC2902 genome sequencing.</title>
        <authorList>
            <person name="Lee K."/>
            <person name="Yi H."/>
            <person name="Park S."/>
            <person name="Chun J."/>
        </authorList>
    </citation>
    <scope>NUCLEOTIDE SEQUENCE [LARGE SCALE GENOMIC DNA]</scope>
    <source>
        <strain evidence="1 2">JC2902</strain>
    </source>
</reference>
<accession>V6SPV4</accession>
<evidence type="ECO:0000313" key="2">
    <source>
        <dbReference type="Proteomes" id="UP000018004"/>
    </source>
</evidence>
<sequence length="55" mass="6482">MVFVFSYINELLYPKLHFSLLFVSICSECFGYTQNGALHKMKIIMIRIIMILFTC</sequence>
<gene>
    <name evidence="1" type="ORF">FLJC2902T_15890</name>
</gene>
<evidence type="ECO:0000313" key="1">
    <source>
        <dbReference type="EMBL" id="ESU28242.1"/>
    </source>
</evidence>
<proteinExistence type="predicted"/>
<dbReference type="EMBL" id="AVGG01000007">
    <property type="protein sequence ID" value="ESU28242.1"/>
    <property type="molecule type" value="Genomic_DNA"/>
</dbReference>
<organism evidence="1 2">
    <name type="scientific">Flavobacterium limnosediminis JC2902</name>
    <dbReference type="NCBI Taxonomy" id="1341181"/>
    <lineage>
        <taxon>Bacteria</taxon>
        <taxon>Pseudomonadati</taxon>
        <taxon>Bacteroidota</taxon>
        <taxon>Flavobacteriia</taxon>
        <taxon>Flavobacteriales</taxon>
        <taxon>Flavobacteriaceae</taxon>
        <taxon>Flavobacterium</taxon>
    </lineage>
</organism>
<dbReference type="Proteomes" id="UP000018004">
    <property type="component" value="Unassembled WGS sequence"/>
</dbReference>